<dbReference type="Proteomes" id="UP000198379">
    <property type="component" value="Unassembled WGS sequence"/>
</dbReference>
<feature type="transmembrane region" description="Helical" evidence="1">
    <location>
        <begin position="58"/>
        <end position="79"/>
    </location>
</feature>
<keyword evidence="1" id="KW-0812">Transmembrane</keyword>
<evidence type="ECO:0000313" key="2">
    <source>
        <dbReference type="EMBL" id="SNR83355.1"/>
    </source>
</evidence>
<dbReference type="EMBL" id="FZNY01000003">
    <property type="protein sequence ID" value="SNR83355.1"/>
    <property type="molecule type" value="Genomic_DNA"/>
</dbReference>
<evidence type="ECO:0000313" key="3">
    <source>
        <dbReference type="Proteomes" id="UP000198379"/>
    </source>
</evidence>
<dbReference type="OrthoDB" id="6025129at2"/>
<dbReference type="AlphaFoldDB" id="A0A238ZIV3"/>
<reference evidence="2 3" key="1">
    <citation type="submission" date="2017-06" db="EMBL/GenBank/DDBJ databases">
        <authorList>
            <person name="Kim H.J."/>
            <person name="Triplett B.A."/>
        </authorList>
    </citation>
    <scope>NUCLEOTIDE SEQUENCE [LARGE SCALE GENOMIC DNA]</scope>
    <source>
        <strain evidence="2 3">DSM 25597</strain>
    </source>
</reference>
<keyword evidence="3" id="KW-1185">Reference proteome</keyword>
<organism evidence="2 3">
    <name type="scientific">Dokdonia pacifica</name>
    <dbReference type="NCBI Taxonomy" id="1627892"/>
    <lineage>
        <taxon>Bacteria</taxon>
        <taxon>Pseudomonadati</taxon>
        <taxon>Bacteroidota</taxon>
        <taxon>Flavobacteriia</taxon>
        <taxon>Flavobacteriales</taxon>
        <taxon>Flavobacteriaceae</taxon>
        <taxon>Dokdonia</taxon>
    </lineage>
</organism>
<feature type="transmembrane region" description="Helical" evidence="1">
    <location>
        <begin position="7"/>
        <end position="30"/>
    </location>
</feature>
<feature type="transmembrane region" description="Helical" evidence="1">
    <location>
        <begin position="86"/>
        <end position="104"/>
    </location>
</feature>
<sequence length="138" mass="14713">MNSVLRNVLAVIAGWIVGSIVNMGLITLGYSVTPIPNVDPNDMAAMAEVMPTLAPKFFIFPFLGHALGTLVGALVAGAISKTRKMLSALIVGVLFFIGGIVVNIMLQGPAWFTIVDILLAYIPMAYIGGRLARRITRN</sequence>
<name>A0A238ZIV3_9FLAO</name>
<proteinExistence type="predicted"/>
<accession>A0A238ZIV3</accession>
<dbReference type="RefSeq" id="WP_089371600.1">
    <property type="nucleotide sequence ID" value="NZ_BMEP01000001.1"/>
</dbReference>
<keyword evidence="1" id="KW-1133">Transmembrane helix</keyword>
<feature type="transmembrane region" description="Helical" evidence="1">
    <location>
        <begin position="110"/>
        <end position="129"/>
    </location>
</feature>
<gene>
    <name evidence="2" type="ORF">SAMN06265376_103277</name>
</gene>
<evidence type="ECO:0000256" key="1">
    <source>
        <dbReference type="SAM" id="Phobius"/>
    </source>
</evidence>
<protein>
    <submittedName>
        <fullName evidence="2">Uncharacterized protein</fullName>
    </submittedName>
</protein>
<keyword evidence="1" id="KW-0472">Membrane</keyword>